<keyword evidence="2 3" id="KW-0040">ANK repeat</keyword>
<keyword evidence="4" id="KW-1185">Reference proteome</keyword>
<dbReference type="PROSITE" id="PS50088">
    <property type="entry name" value="ANK_REPEAT"/>
    <property type="match status" value="3"/>
</dbReference>
<proteinExistence type="predicted"/>
<dbReference type="PROSITE" id="PS50297">
    <property type="entry name" value="ANK_REP_REGION"/>
    <property type="match status" value="2"/>
</dbReference>
<dbReference type="GO" id="GO:0085020">
    <property type="term" value="P:protein K6-linked ubiquitination"/>
    <property type="evidence" value="ECO:0007669"/>
    <property type="project" value="TreeGrafter"/>
</dbReference>
<protein>
    <submittedName>
        <fullName evidence="5">Uncharacterized protein</fullName>
    </submittedName>
</protein>
<keyword evidence="1" id="KW-0677">Repeat</keyword>
<dbReference type="SMART" id="SM00248">
    <property type="entry name" value="ANK"/>
    <property type="match status" value="4"/>
</dbReference>
<sequence>MPICNVCVESDTLGSEDIESTPKAFTGIDIGSLVLTFEDADDSNVVVQKPINKMLRNSRNLWLSNDKKRAKSDAGLGDVKNRGVSITSFCSLDMGALDITRLYFDACKQNDIAAIETLLVRDSSLANEKDANGWSGLHFAAKNSCKPIVKLLYSYGADVNFANENGDTPLHVAVESGDEEIVAFLISLDASATVVNEKGIFPLLKAILLNKLDVVVALLSNLSNINVNQVDKSNYSALHWAAQLDHSECASILLKYGCNIGALCNLKYTALHWAAKCSASRTLEAMLQY</sequence>
<dbReference type="Pfam" id="PF12796">
    <property type="entry name" value="Ank_2"/>
    <property type="match status" value="2"/>
</dbReference>
<dbReference type="GO" id="GO:0070531">
    <property type="term" value="C:BRCA1-A complex"/>
    <property type="evidence" value="ECO:0007669"/>
    <property type="project" value="TreeGrafter"/>
</dbReference>
<reference evidence="5" key="1">
    <citation type="submission" date="2022-11" db="UniProtKB">
        <authorList>
            <consortium name="WormBaseParasite"/>
        </authorList>
    </citation>
    <scope>IDENTIFICATION</scope>
</reference>
<feature type="repeat" description="ANK" evidence="3">
    <location>
        <begin position="132"/>
        <end position="164"/>
    </location>
</feature>
<dbReference type="WBParaSite" id="nRc.2.0.1.t21719-RA">
    <property type="protein sequence ID" value="nRc.2.0.1.t21719-RA"/>
    <property type="gene ID" value="nRc.2.0.1.g21719"/>
</dbReference>
<evidence type="ECO:0000256" key="3">
    <source>
        <dbReference type="PROSITE-ProRule" id="PRU00023"/>
    </source>
</evidence>
<accession>A0A915J7J3</accession>
<dbReference type="GO" id="GO:0004842">
    <property type="term" value="F:ubiquitin-protein transferase activity"/>
    <property type="evidence" value="ECO:0007669"/>
    <property type="project" value="TreeGrafter"/>
</dbReference>
<dbReference type="InterPro" id="IPR002110">
    <property type="entry name" value="Ankyrin_rpt"/>
</dbReference>
<dbReference type="AlphaFoldDB" id="A0A915J7J3"/>
<evidence type="ECO:0000313" key="4">
    <source>
        <dbReference type="Proteomes" id="UP000887565"/>
    </source>
</evidence>
<evidence type="ECO:0000256" key="2">
    <source>
        <dbReference type="ARBA" id="ARBA00023043"/>
    </source>
</evidence>
<dbReference type="GO" id="GO:0031436">
    <property type="term" value="C:BRCA1-BARD1 complex"/>
    <property type="evidence" value="ECO:0007669"/>
    <property type="project" value="TreeGrafter"/>
</dbReference>
<organism evidence="4 5">
    <name type="scientific">Romanomermis culicivorax</name>
    <name type="common">Nematode worm</name>
    <dbReference type="NCBI Taxonomy" id="13658"/>
    <lineage>
        <taxon>Eukaryota</taxon>
        <taxon>Metazoa</taxon>
        <taxon>Ecdysozoa</taxon>
        <taxon>Nematoda</taxon>
        <taxon>Enoplea</taxon>
        <taxon>Dorylaimia</taxon>
        <taxon>Mermithida</taxon>
        <taxon>Mermithoidea</taxon>
        <taxon>Mermithidae</taxon>
        <taxon>Romanomermis</taxon>
    </lineage>
</organism>
<dbReference type="InterPro" id="IPR036770">
    <property type="entry name" value="Ankyrin_rpt-contain_sf"/>
</dbReference>
<evidence type="ECO:0000256" key="1">
    <source>
        <dbReference type="ARBA" id="ARBA00022737"/>
    </source>
</evidence>
<name>A0A915J7J3_ROMCU</name>
<feature type="repeat" description="ANK" evidence="3">
    <location>
        <begin position="165"/>
        <end position="197"/>
    </location>
</feature>
<dbReference type="PANTHER" id="PTHR24171">
    <property type="entry name" value="ANKYRIN REPEAT DOMAIN-CONTAINING PROTEIN 39-RELATED"/>
    <property type="match status" value="1"/>
</dbReference>
<evidence type="ECO:0000313" key="5">
    <source>
        <dbReference type="WBParaSite" id="nRc.2.0.1.t21719-RA"/>
    </source>
</evidence>
<dbReference type="SUPFAM" id="SSF48403">
    <property type="entry name" value="Ankyrin repeat"/>
    <property type="match status" value="1"/>
</dbReference>
<dbReference type="PANTHER" id="PTHR24171:SF8">
    <property type="entry name" value="BRCA1-ASSOCIATED RING DOMAIN PROTEIN 1"/>
    <property type="match status" value="1"/>
</dbReference>
<feature type="repeat" description="ANK" evidence="3">
    <location>
        <begin position="233"/>
        <end position="265"/>
    </location>
</feature>
<dbReference type="Proteomes" id="UP000887565">
    <property type="component" value="Unplaced"/>
</dbReference>
<dbReference type="PRINTS" id="PR01415">
    <property type="entry name" value="ANKYRIN"/>
</dbReference>
<dbReference type="Gene3D" id="1.25.40.20">
    <property type="entry name" value="Ankyrin repeat-containing domain"/>
    <property type="match status" value="2"/>
</dbReference>